<dbReference type="STRING" id="642227.HA49_17120"/>
<dbReference type="eggNOG" id="ENOG502ZC5Z">
    <property type="taxonomic scope" value="Bacteria"/>
</dbReference>
<accession>A0A095T6X0</accession>
<dbReference type="Pfam" id="PF06572">
    <property type="entry name" value="DUF1131"/>
    <property type="match status" value="1"/>
</dbReference>
<dbReference type="Proteomes" id="UP000029577">
    <property type="component" value="Unassembled WGS sequence"/>
</dbReference>
<dbReference type="NCBIfam" id="NF007990">
    <property type="entry name" value="PRK10718.1"/>
    <property type="match status" value="1"/>
</dbReference>
<reference evidence="1" key="1">
    <citation type="submission" date="2014-12" db="EMBL/GenBank/DDBJ databases">
        <title>The draft genome of the Tatumella morbirosei type strain, LMG23360T isolated from pineapple rot.</title>
        <authorList>
            <person name="Smits T.H."/>
            <person name="Palmer M."/>
            <person name="Venter S.N."/>
            <person name="Duffy B."/>
            <person name="Steenkamp E.T."/>
            <person name="Chan W.Y."/>
            <person name="Coutinho T.A."/>
            <person name="Coetzee M.P."/>
            <person name="De Maayer P."/>
        </authorList>
    </citation>
    <scope>NUCLEOTIDE SEQUENCE [LARGE SCALE GENOMIC DNA]</scope>
    <source>
        <strain evidence="1">LMG 23360</strain>
    </source>
</reference>
<evidence type="ECO:0000313" key="1">
    <source>
        <dbReference type="EMBL" id="KGD72437.2"/>
    </source>
</evidence>
<dbReference type="PROSITE" id="PS51257">
    <property type="entry name" value="PROKAR_LIPOPROTEIN"/>
    <property type="match status" value="1"/>
</dbReference>
<dbReference type="RefSeq" id="WP_046791779.1">
    <property type="nucleotide sequence ID" value="NZ_JPKR02000003.1"/>
</dbReference>
<dbReference type="AlphaFoldDB" id="A0A095T6X0"/>
<keyword evidence="2" id="KW-1185">Reference proteome</keyword>
<dbReference type="InterPro" id="IPR038714">
    <property type="entry name" value="YfeY-like_sf"/>
</dbReference>
<dbReference type="OrthoDB" id="5622706at2"/>
<protein>
    <submittedName>
        <fullName evidence="1">RpoE-regulated lipoprotein</fullName>
    </submittedName>
</protein>
<proteinExistence type="predicted"/>
<dbReference type="Gene3D" id="2.60.460.10">
    <property type="entry name" value="protein yfey like domain"/>
    <property type="match status" value="1"/>
</dbReference>
<keyword evidence="1" id="KW-0449">Lipoprotein</keyword>
<dbReference type="EMBL" id="JPKR02000003">
    <property type="protein sequence ID" value="KGD72437.2"/>
    <property type="molecule type" value="Genomic_DNA"/>
</dbReference>
<evidence type="ECO:0000313" key="2">
    <source>
        <dbReference type="Proteomes" id="UP000029577"/>
    </source>
</evidence>
<gene>
    <name evidence="1" type="ORF">HA49_17120</name>
</gene>
<sequence length="203" mass="22300">MKLLKTTLLTGVLIVSGCAGTSQTNHSTDSVKWWNPLTYSWSSALPWHWFGSSLEVTEQGVDGLNSMTPMTESGIRSGLGSHYQLREGMRTEKGEIVTFWQALKDGQVMLNIQGQSTVSRIEVSDPGVATSDGVKIGSKFSRVYSKAFGHCQPTANGDVVSCRAPGSQHILLEYQGEWHGPQGIMPADDTLQNWTLSRIIWQQ</sequence>
<name>A0A095T6X0_9GAMM</name>
<comment type="caution">
    <text evidence="1">The sequence shown here is derived from an EMBL/GenBank/DDBJ whole genome shotgun (WGS) entry which is preliminary data.</text>
</comment>
<organism evidence="1 2">
    <name type="scientific">Tatumella morbirosei</name>
    <dbReference type="NCBI Taxonomy" id="642227"/>
    <lineage>
        <taxon>Bacteria</taxon>
        <taxon>Pseudomonadati</taxon>
        <taxon>Pseudomonadota</taxon>
        <taxon>Gammaproteobacteria</taxon>
        <taxon>Enterobacterales</taxon>
        <taxon>Erwiniaceae</taxon>
        <taxon>Tatumella</taxon>
    </lineage>
</organism>
<dbReference type="InterPro" id="IPR010938">
    <property type="entry name" value="DUF1131"/>
</dbReference>